<dbReference type="PANTHER" id="PTHR11214">
    <property type="entry name" value="BETA-1,3-N-ACETYLGLUCOSAMINYLTRANSFERASE"/>
    <property type="match status" value="1"/>
</dbReference>
<comment type="similarity">
    <text evidence="2">Belongs to the glycosyltransferase 31 family.</text>
</comment>
<feature type="region of interest" description="Disordered" evidence="10">
    <location>
        <begin position="1"/>
        <end position="112"/>
    </location>
</feature>
<organism evidence="12">
    <name type="scientific">Dichomitus squalens</name>
    <dbReference type="NCBI Taxonomy" id="114155"/>
    <lineage>
        <taxon>Eukaryota</taxon>
        <taxon>Fungi</taxon>
        <taxon>Dikarya</taxon>
        <taxon>Basidiomycota</taxon>
        <taxon>Agaricomycotina</taxon>
        <taxon>Agaricomycetes</taxon>
        <taxon>Polyporales</taxon>
        <taxon>Polyporaceae</taxon>
        <taxon>Dichomitus</taxon>
    </lineage>
</organism>
<evidence type="ECO:0000256" key="9">
    <source>
        <dbReference type="ARBA" id="ARBA00023136"/>
    </source>
</evidence>
<keyword evidence="4" id="KW-0808">Transferase</keyword>
<evidence type="ECO:0000256" key="3">
    <source>
        <dbReference type="ARBA" id="ARBA00022676"/>
    </source>
</evidence>
<feature type="compositionally biased region" description="Polar residues" evidence="10">
    <location>
        <begin position="97"/>
        <end position="107"/>
    </location>
</feature>
<keyword evidence="5 11" id="KW-0812">Transmembrane</keyword>
<feature type="compositionally biased region" description="Polar residues" evidence="10">
    <location>
        <begin position="30"/>
        <end position="59"/>
    </location>
</feature>
<sequence>MSLVRDFLAPPSRPNVPLTRVTSAKDPDYHQNNSPSTQPGPSTTLTARPGTRRTTSLPQTPAPPYDEDDEFNSRAIRRSADRSRLYPPDAREAASHSVCSTATSTPIPSRAPSPFLYYSGTSSCDSDSESEPESPLLGEVGIRRRSGWLEDERPRWRLFRLGAGGHGNVHANGEIWRRRRRRWRDFVWGLRSSKRLLRRLVRHPFFPKTPVTILLTLLLFAIFGVSLTFLLIYILNPDKEPLPWRGYCTLPQRSAGPPSLSLSPTAFLQTPLPTNFSLPSFPPDGLDSLAPAGVFVGVFSMDTSVERRMLIRSTWASHVRSREGAGFGDGGVGTSRTIVRFILAQPQKEWERRVKLEMEMYKDMVILPLTENMNDGKTHAFFSWAANHSWVPPIYLDSHDKVPTNFTYLNATNPAPALAQHDPVFAHRDQLSASPRPWVRPDFVVKADDDSFVMLAELESRLRVELYKEPLPRPPSPPVRSPQWRQQSQPRDDSGEEPSVLDYNQIASYFNFSLPAYVTGFPTLVASRPTPEEPPSPDPLIFWGYLVKNRFMAGELYALSWSLVEWVSKDPLVKTMTRGAEDKQTSKWIRIHPRAGQVRWTSERCWIYDHPRAGTVYSHGFLFPSEMKRVQEGVLRDLQRLAQQTAVAESSAVANTLPGQHVAPPEKWTHSTVSKFHVRYSPPVADLNLDYSVEALVEGSDMSMVHDDGSMTADLAWQYREGRQQRYLGQRVGGTVVVHFIKKNMWFLETAAALLHGEDVTPLERALGQTRRAQQRLRTGLGDSSVDGVTEAAEGQDLSLSLSVGSQTETSPTPPPPRRNSLDSSTHTKARTKLRRLARDRTAH</sequence>
<keyword evidence="7 11" id="KW-1133">Transmembrane helix</keyword>
<dbReference type="AlphaFoldDB" id="A0A4Q9N4Y7"/>
<dbReference type="PANTHER" id="PTHR11214:SF333">
    <property type="entry name" value="GLYCOSYLTRANSFERASE FAMILY 31 PROTEIN"/>
    <property type="match status" value="1"/>
</dbReference>
<name>A0A4Q9N4Y7_9APHY</name>
<keyword evidence="9 11" id="KW-0472">Membrane</keyword>
<feature type="region of interest" description="Disordered" evidence="10">
    <location>
        <begin position="469"/>
        <end position="498"/>
    </location>
</feature>
<keyword evidence="3" id="KW-0328">Glycosyltransferase</keyword>
<proteinExistence type="inferred from homology"/>
<dbReference type="Proteomes" id="UP000292957">
    <property type="component" value="Unassembled WGS sequence"/>
</dbReference>
<dbReference type="EMBL" id="ML143387">
    <property type="protein sequence ID" value="TBU35305.1"/>
    <property type="molecule type" value="Genomic_DNA"/>
</dbReference>
<dbReference type="OrthoDB" id="2139606at2759"/>
<evidence type="ECO:0000256" key="4">
    <source>
        <dbReference type="ARBA" id="ARBA00022679"/>
    </source>
</evidence>
<dbReference type="GO" id="GO:0016758">
    <property type="term" value="F:hexosyltransferase activity"/>
    <property type="evidence" value="ECO:0007669"/>
    <property type="project" value="InterPro"/>
</dbReference>
<comment type="subcellular location">
    <subcellularLocation>
        <location evidence="1">Golgi apparatus membrane</location>
        <topology evidence="1">Single-pass type II membrane protein</topology>
    </subcellularLocation>
</comment>
<accession>A0A4Q9N4Y7</accession>
<evidence type="ECO:0000256" key="8">
    <source>
        <dbReference type="ARBA" id="ARBA00023034"/>
    </source>
</evidence>
<keyword evidence="8" id="KW-0333">Golgi apparatus</keyword>
<feature type="compositionally biased region" description="Basic and acidic residues" evidence="10">
    <location>
        <begin position="78"/>
        <end position="94"/>
    </location>
</feature>
<dbReference type="GO" id="GO:0051072">
    <property type="term" value="P:4,6-pyruvylated galactose residue biosynthetic process"/>
    <property type="evidence" value="ECO:0007669"/>
    <property type="project" value="TreeGrafter"/>
</dbReference>
<evidence type="ECO:0000256" key="6">
    <source>
        <dbReference type="ARBA" id="ARBA00022968"/>
    </source>
</evidence>
<evidence type="ECO:0000256" key="2">
    <source>
        <dbReference type="ARBA" id="ARBA00008661"/>
    </source>
</evidence>
<keyword evidence="6" id="KW-0735">Signal-anchor</keyword>
<evidence type="ECO:0000256" key="10">
    <source>
        <dbReference type="SAM" id="MobiDB-lite"/>
    </source>
</evidence>
<dbReference type="GO" id="GO:0000139">
    <property type="term" value="C:Golgi membrane"/>
    <property type="evidence" value="ECO:0007669"/>
    <property type="project" value="UniProtKB-SubCell"/>
</dbReference>
<reference evidence="12" key="1">
    <citation type="submission" date="2019-01" db="EMBL/GenBank/DDBJ databases">
        <title>Draft genome sequences of three monokaryotic isolates of the white-rot basidiomycete fungus Dichomitus squalens.</title>
        <authorList>
            <consortium name="DOE Joint Genome Institute"/>
            <person name="Lopez S.C."/>
            <person name="Andreopoulos B."/>
            <person name="Pangilinan J."/>
            <person name="Lipzen A."/>
            <person name="Riley R."/>
            <person name="Ahrendt S."/>
            <person name="Ng V."/>
            <person name="Barry K."/>
            <person name="Daum C."/>
            <person name="Grigoriev I.V."/>
            <person name="Hilden K.S."/>
            <person name="Makela M.R."/>
            <person name="de Vries R.P."/>
        </authorList>
    </citation>
    <scope>NUCLEOTIDE SEQUENCE [LARGE SCALE GENOMIC DNA]</scope>
    <source>
        <strain evidence="12">OM18370.1</strain>
    </source>
</reference>
<feature type="region of interest" description="Disordered" evidence="10">
    <location>
        <begin position="796"/>
        <end position="844"/>
    </location>
</feature>
<evidence type="ECO:0000256" key="7">
    <source>
        <dbReference type="ARBA" id="ARBA00022989"/>
    </source>
</evidence>
<evidence type="ECO:0008006" key="13">
    <source>
        <dbReference type="Google" id="ProtNLM"/>
    </source>
</evidence>
<feature type="transmembrane region" description="Helical" evidence="11">
    <location>
        <begin position="211"/>
        <end position="235"/>
    </location>
</feature>
<feature type="compositionally biased region" description="Polar residues" evidence="10">
    <location>
        <begin position="798"/>
        <end position="807"/>
    </location>
</feature>
<evidence type="ECO:0000256" key="1">
    <source>
        <dbReference type="ARBA" id="ARBA00004323"/>
    </source>
</evidence>
<dbReference type="InterPro" id="IPR002659">
    <property type="entry name" value="Glyco_trans_31"/>
</dbReference>
<protein>
    <recommendedName>
        <fullName evidence="13">Glycosyltransferase family 31 protein</fullName>
    </recommendedName>
</protein>
<evidence type="ECO:0000256" key="5">
    <source>
        <dbReference type="ARBA" id="ARBA00022692"/>
    </source>
</evidence>
<evidence type="ECO:0000313" key="12">
    <source>
        <dbReference type="EMBL" id="TBU35305.1"/>
    </source>
</evidence>
<evidence type="ECO:0000256" key="11">
    <source>
        <dbReference type="SAM" id="Phobius"/>
    </source>
</evidence>
<gene>
    <name evidence="12" type="ORF">BD311DRAFT_860828</name>
</gene>